<sequence length="341" mass="38379">MAQKEWNTPHSPEEIARAAQEASVRAAMEQIQSMYGNIPGFEMPDMEEMQARIMAQMQAAVPNLAEIQKQQAELGTLGGVDADAVAQAARVNMAQANRVFQKAQDGTFEQELGEMNDLALDFLGEDWTIRRSGDSRLTPEQLRLLALAAPLLVYNDECIDTLDCQIDIDTIKAQLESWWEITDRDSTFEIVDWLLAEGHHAEADDALALLLGGHTEESAVPGALEEKLGEVRQMVAYMIQNEYCDRTTIPHTAIGWDLVRVVNLGRWAYLCGYVSEEEMWHIMQMGDEVARRDFSSWAEFGLSYTLGRGVWHGDTDDCDTAYEIMSLLLGQDDSPWRQIAW</sequence>
<dbReference type="EMBL" id="DYUD01000014">
    <property type="protein sequence ID" value="HJG88652.1"/>
    <property type="molecule type" value="Genomic_DNA"/>
</dbReference>
<proteinExistence type="predicted"/>
<comment type="caution">
    <text evidence="2">The sequence shown here is derived from an EMBL/GenBank/DDBJ whole genome shotgun (WGS) entry which is preliminary data.</text>
</comment>
<dbReference type="RefSeq" id="WP_273305705.1">
    <property type="nucleotide sequence ID" value="NZ_DYUD01000014.1"/>
</dbReference>
<dbReference type="Pfam" id="PF06889">
    <property type="entry name" value="DUF1266"/>
    <property type="match status" value="1"/>
</dbReference>
<dbReference type="AlphaFoldDB" id="A0A921MR45"/>
<evidence type="ECO:0000313" key="3">
    <source>
        <dbReference type="Proteomes" id="UP000757103"/>
    </source>
</evidence>
<reference evidence="2" key="2">
    <citation type="submission" date="2021-09" db="EMBL/GenBank/DDBJ databases">
        <authorList>
            <person name="Gilroy R."/>
        </authorList>
    </citation>
    <scope>NUCLEOTIDE SEQUENCE</scope>
    <source>
        <strain evidence="2">CHK121-7720</strain>
    </source>
</reference>
<name>A0A921MR45_9BACT</name>
<accession>A0A921MR45</accession>
<organism evidence="2 3">
    <name type="scientific">Barnesiella viscericola</name>
    <dbReference type="NCBI Taxonomy" id="397865"/>
    <lineage>
        <taxon>Bacteria</taxon>
        <taxon>Pseudomonadati</taxon>
        <taxon>Bacteroidota</taxon>
        <taxon>Bacteroidia</taxon>
        <taxon>Bacteroidales</taxon>
        <taxon>Barnesiellaceae</taxon>
        <taxon>Barnesiella</taxon>
    </lineage>
</organism>
<gene>
    <name evidence="2" type="ORF">K8U91_04135</name>
</gene>
<evidence type="ECO:0000259" key="1">
    <source>
        <dbReference type="Pfam" id="PF06889"/>
    </source>
</evidence>
<protein>
    <submittedName>
        <fullName evidence="2">DUF1266 domain-containing protein</fullName>
    </submittedName>
</protein>
<dbReference type="Proteomes" id="UP000757103">
    <property type="component" value="Unassembled WGS sequence"/>
</dbReference>
<feature type="domain" description="DUF1266" evidence="1">
    <location>
        <begin position="174"/>
        <end position="341"/>
    </location>
</feature>
<reference evidence="2" key="1">
    <citation type="journal article" date="2021" name="PeerJ">
        <title>Extensive microbial diversity within the chicken gut microbiome revealed by metagenomics and culture.</title>
        <authorList>
            <person name="Gilroy R."/>
            <person name="Ravi A."/>
            <person name="Getino M."/>
            <person name="Pursley I."/>
            <person name="Horton D.L."/>
            <person name="Alikhan N.F."/>
            <person name="Baker D."/>
            <person name="Gharbi K."/>
            <person name="Hall N."/>
            <person name="Watson M."/>
            <person name="Adriaenssens E.M."/>
            <person name="Foster-Nyarko E."/>
            <person name="Jarju S."/>
            <person name="Secka A."/>
            <person name="Antonio M."/>
            <person name="Oren A."/>
            <person name="Chaudhuri R.R."/>
            <person name="La Ragione R."/>
            <person name="Hildebrand F."/>
            <person name="Pallen M.J."/>
        </authorList>
    </citation>
    <scope>NUCLEOTIDE SEQUENCE</scope>
    <source>
        <strain evidence="2">CHK121-7720</strain>
    </source>
</reference>
<evidence type="ECO:0000313" key="2">
    <source>
        <dbReference type="EMBL" id="HJG88652.1"/>
    </source>
</evidence>
<dbReference type="InterPro" id="IPR009677">
    <property type="entry name" value="DUF1266"/>
</dbReference>